<dbReference type="RefSeq" id="XP_031082337.1">
    <property type="nucleotide sequence ID" value="XM_031232397.1"/>
</dbReference>
<feature type="domain" description="C2H2-type" evidence="1">
    <location>
        <begin position="317"/>
        <end position="343"/>
    </location>
</feature>
<gene>
    <name evidence="2" type="ORF">FPRO_11335</name>
</gene>
<evidence type="ECO:0000313" key="2">
    <source>
        <dbReference type="EMBL" id="CZR41745.1"/>
    </source>
</evidence>
<feature type="domain" description="C2H2-type" evidence="1">
    <location>
        <begin position="369"/>
        <end position="397"/>
    </location>
</feature>
<comment type="caution">
    <text evidence="2">The sequence shown here is derived from an EMBL/GenBank/DDBJ whole genome shotgun (WGS) entry which is preliminary data.</text>
</comment>
<dbReference type="Proteomes" id="UP000183971">
    <property type="component" value="Unassembled WGS sequence"/>
</dbReference>
<protein>
    <recommendedName>
        <fullName evidence="1">C2H2-type domain-containing protein</fullName>
    </recommendedName>
</protein>
<dbReference type="PANTHER" id="PTHR35391:SF7">
    <property type="entry name" value="C2H2-TYPE DOMAIN-CONTAINING PROTEIN"/>
    <property type="match status" value="1"/>
</dbReference>
<dbReference type="EMBL" id="FJOF01000005">
    <property type="protein sequence ID" value="CZR41745.1"/>
    <property type="molecule type" value="Genomic_DNA"/>
</dbReference>
<accession>A0A1L7VPY1</accession>
<dbReference type="AlphaFoldDB" id="A0A1L7VPY1"/>
<feature type="domain" description="C2H2-type" evidence="1">
    <location>
        <begin position="287"/>
        <end position="313"/>
    </location>
</feature>
<dbReference type="PANTHER" id="PTHR35391">
    <property type="entry name" value="C2H2-TYPE DOMAIN-CONTAINING PROTEIN-RELATED"/>
    <property type="match status" value="1"/>
</dbReference>
<evidence type="ECO:0000259" key="1">
    <source>
        <dbReference type="SMART" id="SM00355"/>
    </source>
</evidence>
<dbReference type="VEuPathDB" id="FungiDB:FPRO_11335"/>
<organism evidence="2 3">
    <name type="scientific">Fusarium proliferatum (strain ET1)</name>
    <name type="common">Orchid endophyte fungus</name>
    <dbReference type="NCBI Taxonomy" id="1227346"/>
    <lineage>
        <taxon>Eukaryota</taxon>
        <taxon>Fungi</taxon>
        <taxon>Dikarya</taxon>
        <taxon>Ascomycota</taxon>
        <taxon>Pezizomycotina</taxon>
        <taxon>Sordariomycetes</taxon>
        <taxon>Hypocreomycetidae</taxon>
        <taxon>Hypocreales</taxon>
        <taxon>Nectriaceae</taxon>
        <taxon>Fusarium</taxon>
        <taxon>Fusarium fujikuroi species complex</taxon>
    </lineage>
</organism>
<sequence length="606" mass="68590">MSSSNVNLTISKRANACVSQLQHLLNHSTSWVNTAEAQFLDDERGRLRVWASNIGALQPERSMASLDARLKDAPRQRESVIRGLQRLEGVLYRLLGIELGSHQNRTSQIAQSTSIEPTNEVEQLMKNLHCSIDHLFSLSTLIRRMRPKGRLPGLDGFTPYETSPDIKHVEDKFPKVRQSIWLAQRLGNAITKRRLIIQYRQSHRQKLSKPTHEEDTIDILSKAQSTVATTYQEGSEEITAENAARYSIFTSATSFVSSFGEDIGRRIPDLPEMVLDGVQLDYDLQPYVCTFRDCTADLFSTREEWFSHEINIHRQDWECILCNNANTVFSNADLLRSHFKLAHSKAVDINQLDTILEACKRPAKRTEISGCILCDEWTPPAVESQNMKEFCRHLARHQQMLALEALPIAVEGLEVSVSDLEHNENEDPEDAVPRILTCSSCDTLWSMAGHGRVCPICHTNAESLKSASLIPKDAVEMISSDDRIYFIRGTVVWPELYDESIAAERIDQFLLPSKDSDLQQTVNQPNTPEEYNVLWLAASMFEFNIATTKHEAGYPYLVYQAGEVFDVLGETVLSKGGELWLAKNQDDPDNTIGWIWSKHFVKLSTA</sequence>
<keyword evidence="3" id="KW-1185">Reference proteome</keyword>
<reference evidence="3" key="1">
    <citation type="journal article" date="2016" name="Genome Biol. Evol.">
        <title>Comparative 'omics' of the Fusarium fujikuroi species complex highlights differences in genetic potential and metabolite synthesis.</title>
        <authorList>
            <person name="Niehaus E.-M."/>
            <person name="Muensterkoetter M."/>
            <person name="Proctor R.H."/>
            <person name="Brown D.W."/>
            <person name="Sharon A."/>
            <person name="Idan Y."/>
            <person name="Oren-Young L."/>
            <person name="Sieber C.M."/>
            <person name="Novak O."/>
            <person name="Pencik A."/>
            <person name="Tarkowska D."/>
            <person name="Hromadova K."/>
            <person name="Freeman S."/>
            <person name="Maymon M."/>
            <person name="Elazar M."/>
            <person name="Youssef S.A."/>
            <person name="El-Shabrawy E.S.M."/>
            <person name="Shalaby A.B.A."/>
            <person name="Houterman P."/>
            <person name="Brock N.L."/>
            <person name="Burkhardt I."/>
            <person name="Tsavkelova E.A."/>
            <person name="Dickschat J.S."/>
            <person name="Galuszka P."/>
            <person name="Gueldener U."/>
            <person name="Tudzynski B."/>
        </authorList>
    </citation>
    <scope>NUCLEOTIDE SEQUENCE [LARGE SCALE GENOMIC DNA]</scope>
    <source>
        <strain evidence="3">ET1</strain>
    </source>
</reference>
<dbReference type="GeneID" id="42056204"/>
<name>A0A1L7VPY1_FUSPR</name>
<proteinExistence type="predicted"/>
<dbReference type="SMART" id="SM00355">
    <property type="entry name" value="ZnF_C2H2"/>
    <property type="match status" value="3"/>
</dbReference>
<dbReference type="InterPro" id="IPR013087">
    <property type="entry name" value="Znf_C2H2_type"/>
</dbReference>
<evidence type="ECO:0000313" key="3">
    <source>
        <dbReference type="Proteomes" id="UP000183971"/>
    </source>
</evidence>